<evidence type="ECO:0000313" key="2">
    <source>
        <dbReference type="Proteomes" id="UP000287144"/>
    </source>
</evidence>
<protein>
    <submittedName>
        <fullName evidence="1">Uncharacterized protein</fullName>
    </submittedName>
</protein>
<proteinExistence type="predicted"/>
<comment type="caution">
    <text evidence="1">The sequence shown here is derived from an EMBL/GenBank/DDBJ whole genome shotgun (WGS) entry which is preliminary data.</text>
</comment>
<dbReference type="EMBL" id="NKCK01000199">
    <property type="protein sequence ID" value="RSL92621.1"/>
    <property type="molecule type" value="Genomic_DNA"/>
</dbReference>
<sequence>MENASLLLLHSMPWLTADGIGKGETQGHRWVLEMPPSYMSQVAHQVTIIKPAYIQCCAQKQASQVKP</sequence>
<dbReference type="Proteomes" id="UP000287144">
    <property type="component" value="Unassembled WGS sequence"/>
</dbReference>
<dbReference type="AlphaFoldDB" id="A0A428SS37"/>
<gene>
    <name evidence="1" type="ORF">CEP52_013716</name>
</gene>
<keyword evidence="2" id="KW-1185">Reference proteome</keyword>
<reference evidence="1 2" key="1">
    <citation type="submission" date="2017-06" db="EMBL/GenBank/DDBJ databases">
        <title>Comparative genomic analysis of Ambrosia Fusariam Clade fungi.</title>
        <authorList>
            <person name="Stajich J.E."/>
            <person name="Carrillo J."/>
            <person name="Kijimoto T."/>
            <person name="Eskalen A."/>
            <person name="O'Donnell K."/>
            <person name="Kasson M."/>
        </authorList>
    </citation>
    <scope>NUCLEOTIDE SEQUENCE [LARGE SCALE GENOMIC DNA]</scope>
    <source>
        <strain evidence="1 2">NRRL62579</strain>
    </source>
</reference>
<name>A0A428SS37_9HYPO</name>
<organism evidence="1 2">
    <name type="scientific">Fusarium oligoseptatum</name>
    <dbReference type="NCBI Taxonomy" id="2604345"/>
    <lineage>
        <taxon>Eukaryota</taxon>
        <taxon>Fungi</taxon>
        <taxon>Dikarya</taxon>
        <taxon>Ascomycota</taxon>
        <taxon>Pezizomycotina</taxon>
        <taxon>Sordariomycetes</taxon>
        <taxon>Hypocreomycetidae</taxon>
        <taxon>Hypocreales</taxon>
        <taxon>Nectriaceae</taxon>
        <taxon>Fusarium</taxon>
        <taxon>Fusarium solani species complex</taxon>
    </lineage>
</organism>
<accession>A0A428SS37</accession>
<evidence type="ECO:0000313" key="1">
    <source>
        <dbReference type="EMBL" id="RSL92621.1"/>
    </source>
</evidence>